<dbReference type="InterPro" id="IPR036908">
    <property type="entry name" value="RlpA-like_sf"/>
</dbReference>
<comment type="similarity">
    <text evidence="3 4">Belongs to the RlpA family.</text>
</comment>
<sequence length="208" mass="22507">MYDNGLTTQWQAARVAAVAASGACAAFSGCASQPQEAPKVASTHSVLTQGGHIADSVRAHPSQSLNAEPLDYRSAKTKTVPNIGWASYYSKKFQGRRTASGERYDMHALTAAHRTLPLGSYARVSNLARTRSVVVRINDRGPFVKGRMLDLSFAAAAELGMLRAGSAQVVLEPVDRPVALASTSRAPERIMLRIAPHPRHHNKHPHRH</sequence>
<dbReference type="Gene3D" id="2.40.40.10">
    <property type="entry name" value="RlpA-like domain"/>
    <property type="match status" value="1"/>
</dbReference>
<dbReference type="OrthoDB" id="9779128at2"/>
<dbReference type="EMBL" id="OGTP01000007">
    <property type="protein sequence ID" value="SPB15348.1"/>
    <property type="molecule type" value="Genomic_DNA"/>
</dbReference>
<protein>
    <recommendedName>
        <fullName evidence="3">Endolytic peptidoglycan transglycosylase RlpA</fullName>
        <ecNumber evidence="3">4.2.2.-</ecNumber>
    </recommendedName>
</protein>
<accession>A0A2U3I5G8</accession>
<dbReference type="InterPro" id="IPR009009">
    <property type="entry name" value="RlpA-like_DPBB"/>
</dbReference>
<keyword evidence="2 3" id="KW-0961">Cell wall biogenesis/degradation</keyword>
<name>A0A2U3I5G8_9BURK</name>
<gene>
    <name evidence="3" type="primary">rlpA</name>
    <name evidence="6" type="ORF">NOV72_02574</name>
</gene>
<evidence type="ECO:0000259" key="5">
    <source>
        <dbReference type="Pfam" id="PF03330"/>
    </source>
</evidence>
<dbReference type="GO" id="GO:0008932">
    <property type="term" value="F:lytic endotransglycosylase activity"/>
    <property type="evidence" value="ECO:0007669"/>
    <property type="project" value="UniProtKB-UniRule"/>
</dbReference>
<evidence type="ECO:0000256" key="1">
    <source>
        <dbReference type="ARBA" id="ARBA00023239"/>
    </source>
</evidence>
<dbReference type="NCBIfam" id="TIGR00413">
    <property type="entry name" value="rlpA"/>
    <property type="match status" value="1"/>
</dbReference>
<dbReference type="GO" id="GO:0071555">
    <property type="term" value="P:cell wall organization"/>
    <property type="evidence" value="ECO:0007669"/>
    <property type="project" value="UniProtKB-KW"/>
</dbReference>
<comment type="function">
    <text evidence="3">Lytic transglycosylase with a strong preference for naked glycan strands that lack stem peptides.</text>
</comment>
<dbReference type="CDD" id="cd22268">
    <property type="entry name" value="DPBB_RlpA-like"/>
    <property type="match status" value="1"/>
</dbReference>
<proteinExistence type="inferred from homology"/>
<organism evidence="6 7">
    <name type="scientific">Caballeronia novacaledonica</name>
    <dbReference type="NCBI Taxonomy" id="1544861"/>
    <lineage>
        <taxon>Bacteria</taxon>
        <taxon>Pseudomonadati</taxon>
        <taxon>Pseudomonadota</taxon>
        <taxon>Betaproteobacteria</taxon>
        <taxon>Burkholderiales</taxon>
        <taxon>Burkholderiaceae</taxon>
        <taxon>Caballeronia</taxon>
    </lineage>
</organism>
<evidence type="ECO:0000313" key="6">
    <source>
        <dbReference type="EMBL" id="SPB15348.1"/>
    </source>
</evidence>
<dbReference type="AlphaFoldDB" id="A0A2U3I5G8"/>
<keyword evidence="6" id="KW-0449">Lipoprotein</keyword>
<dbReference type="InterPro" id="IPR012997">
    <property type="entry name" value="RplA"/>
</dbReference>
<dbReference type="Proteomes" id="UP000238169">
    <property type="component" value="Unassembled WGS sequence"/>
</dbReference>
<keyword evidence="1 3" id="KW-0456">Lyase</keyword>
<dbReference type="GO" id="GO:0000270">
    <property type="term" value="P:peptidoglycan metabolic process"/>
    <property type="evidence" value="ECO:0007669"/>
    <property type="project" value="UniProtKB-UniRule"/>
</dbReference>
<dbReference type="Pfam" id="PF03330">
    <property type="entry name" value="DPBB_1"/>
    <property type="match status" value="1"/>
</dbReference>
<dbReference type="PANTHER" id="PTHR34183">
    <property type="entry name" value="ENDOLYTIC PEPTIDOGLYCAN TRANSGLYCOSYLASE RLPA"/>
    <property type="match status" value="1"/>
</dbReference>
<keyword evidence="7" id="KW-1185">Reference proteome</keyword>
<dbReference type="PANTHER" id="PTHR34183:SF1">
    <property type="entry name" value="ENDOLYTIC PEPTIDOGLYCAN TRANSGLYCOSYLASE RLPA"/>
    <property type="match status" value="1"/>
</dbReference>
<evidence type="ECO:0000256" key="2">
    <source>
        <dbReference type="ARBA" id="ARBA00023316"/>
    </source>
</evidence>
<feature type="domain" description="RlpA-like protein double-psi beta-barrel" evidence="5">
    <location>
        <begin position="84"/>
        <end position="170"/>
    </location>
</feature>
<evidence type="ECO:0000313" key="7">
    <source>
        <dbReference type="Proteomes" id="UP000238169"/>
    </source>
</evidence>
<evidence type="ECO:0000256" key="4">
    <source>
        <dbReference type="RuleBase" id="RU003495"/>
    </source>
</evidence>
<dbReference type="SUPFAM" id="SSF50685">
    <property type="entry name" value="Barwin-like endoglucanases"/>
    <property type="match status" value="1"/>
</dbReference>
<dbReference type="InterPro" id="IPR034718">
    <property type="entry name" value="RlpA"/>
</dbReference>
<dbReference type="HAMAP" id="MF_02071">
    <property type="entry name" value="RlpA"/>
    <property type="match status" value="1"/>
</dbReference>
<dbReference type="EC" id="4.2.2.-" evidence="3"/>
<evidence type="ECO:0000256" key="3">
    <source>
        <dbReference type="HAMAP-Rule" id="MF_02071"/>
    </source>
</evidence>
<reference evidence="7" key="1">
    <citation type="submission" date="2018-01" db="EMBL/GenBank/DDBJ databases">
        <authorList>
            <person name="Peeters C."/>
        </authorList>
    </citation>
    <scope>NUCLEOTIDE SEQUENCE [LARGE SCALE GENOMIC DNA]</scope>
</reference>